<reference evidence="6 7" key="3">
    <citation type="submission" date="2021-02" db="EMBL/GenBank/DDBJ databases">
        <authorList>
            <person name="Merkel A.Y."/>
        </authorList>
    </citation>
    <scope>NUCLEOTIDE SEQUENCE [LARGE SCALE GENOMIC DNA]</scope>
    <source>
        <strain evidence="6 7">T05b</strain>
    </source>
</reference>
<feature type="transmembrane region" description="Helical" evidence="4">
    <location>
        <begin position="162"/>
        <end position="182"/>
    </location>
</feature>
<evidence type="ECO:0000256" key="4">
    <source>
        <dbReference type="SAM" id="Phobius"/>
    </source>
</evidence>
<name>A0ABS2WRZ8_9BACT</name>
<dbReference type="EMBL" id="JAFHKK010000011">
    <property type="protein sequence ID" value="MBN2964429.1"/>
    <property type="molecule type" value="Genomic_DNA"/>
</dbReference>
<proteinExistence type="predicted"/>
<evidence type="ECO:0000313" key="7">
    <source>
        <dbReference type="Proteomes" id="UP000703590"/>
    </source>
</evidence>
<reference evidence="7" key="1">
    <citation type="submission" date="2021-02" db="EMBL/GenBank/DDBJ databases">
        <title>Sulfurospirillum tamanensis sp. nov.</title>
        <authorList>
            <person name="Merkel A.Y."/>
        </authorList>
    </citation>
    <scope>NUCLEOTIDE SEQUENCE [LARGE SCALE GENOMIC DNA]</scope>
    <source>
        <strain evidence="7">T05b</strain>
    </source>
</reference>
<keyword evidence="3 4" id="KW-0472">Membrane</keyword>
<dbReference type="Proteomes" id="UP000703590">
    <property type="component" value="Unassembled WGS sequence"/>
</dbReference>
<dbReference type="PANTHER" id="PTHR11360:SF304">
    <property type="entry name" value="MFS DOMAIN-CONTAINING PROTEIN"/>
    <property type="match status" value="1"/>
</dbReference>
<evidence type="ECO:0000259" key="5">
    <source>
        <dbReference type="PROSITE" id="PS50850"/>
    </source>
</evidence>
<comment type="caution">
    <text evidence="6">The sequence shown here is derived from an EMBL/GenBank/DDBJ whole genome shotgun (WGS) entry which is preliminary data.</text>
</comment>
<dbReference type="SUPFAM" id="SSF103473">
    <property type="entry name" value="MFS general substrate transporter"/>
    <property type="match status" value="1"/>
</dbReference>
<feature type="transmembrane region" description="Helical" evidence="4">
    <location>
        <begin position="234"/>
        <end position="252"/>
    </location>
</feature>
<dbReference type="RefSeq" id="WP_205458979.1">
    <property type="nucleotide sequence ID" value="NZ_JAFHKK010000011.1"/>
</dbReference>
<feature type="transmembrane region" description="Helical" evidence="4">
    <location>
        <begin position="264"/>
        <end position="286"/>
    </location>
</feature>
<protein>
    <submittedName>
        <fullName evidence="6">MFS transporter</fullName>
    </submittedName>
</protein>
<sequence>MKRHVTVVASFVIMLCIGNVYAWSLIASELMREYGFSAFESQIVFGVIIAVFPVTMIFVGQLGKTVKHRYFGYISGVLFFLGYLLASFSQGNFLIVLVGIGVLSGVGTGFGYWVALTSPVQWFPEKKGLIAGIAAAGFGLGAVFMSEISGLMLESGYDVLELIRIIGISYGVIILLFSNFIFQRHCLDENKSMRASDFIKAKIFKKLFFGIFLGTFAGLLVIGSLGIIGSKQGISGHALVLGVALFAVANFTGRLIWGFLSDRIGASLSIFLALLFQSLAIIGLNILPLSPLVYLMFAVFVGFGFGGNFVLFAKETAQVYGVQNLGIVYPYVFLGYAIAGIAGPITGGFLYDVSGSFFYPILLASFVSFMGSVLFLQQHIREIRSKPLGI</sequence>
<feature type="transmembrane region" description="Helical" evidence="4">
    <location>
        <begin position="128"/>
        <end position="150"/>
    </location>
</feature>
<dbReference type="Pfam" id="PF07690">
    <property type="entry name" value="MFS_1"/>
    <property type="match status" value="1"/>
</dbReference>
<dbReference type="InterPro" id="IPR036259">
    <property type="entry name" value="MFS_trans_sf"/>
</dbReference>
<feature type="domain" description="Major facilitator superfamily (MFS) profile" evidence="5">
    <location>
        <begin position="2"/>
        <end position="380"/>
    </location>
</feature>
<feature type="transmembrane region" description="Helical" evidence="4">
    <location>
        <begin position="292"/>
        <end position="313"/>
    </location>
</feature>
<dbReference type="InterPro" id="IPR050327">
    <property type="entry name" value="Proton-linked_MCT"/>
</dbReference>
<evidence type="ECO:0000256" key="2">
    <source>
        <dbReference type="ARBA" id="ARBA00022989"/>
    </source>
</evidence>
<accession>A0ABS2WRZ8</accession>
<keyword evidence="7" id="KW-1185">Reference proteome</keyword>
<feature type="transmembrane region" description="Helical" evidence="4">
    <location>
        <begin position="94"/>
        <end position="116"/>
    </location>
</feature>
<keyword evidence="1 4" id="KW-0812">Transmembrane</keyword>
<dbReference type="Gene3D" id="1.20.1250.20">
    <property type="entry name" value="MFS general substrate transporter like domains"/>
    <property type="match status" value="2"/>
</dbReference>
<dbReference type="PROSITE" id="PS50850">
    <property type="entry name" value="MFS"/>
    <property type="match status" value="1"/>
</dbReference>
<feature type="transmembrane region" description="Helical" evidence="4">
    <location>
        <begin position="325"/>
        <end position="351"/>
    </location>
</feature>
<feature type="transmembrane region" description="Helical" evidence="4">
    <location>
        <begin position="203"/>
        <end position="228"/>
    </location>
</feature>
<reference evidence="6 7" key="2">
    <citation type="submission" date="2021-02" db="EMBL/GenBank/DDBJ databases">
        <title>Sulfurospirillum tamanensis sp. nov.</title>
        <authorList>
            <person name="Frolova A."/>
            <person name="Merkel A."/>
            <person name="Slobodkin A."/>
        </authorList>
    </citation>
    <scope>NUCLEOTIDE SEQUENCE [LARGE SCALE GENOMIC DNA]</scope>
    <source>
        <strain evidence="6 7">T05b</strain>
    </source>
</reference>
<dbReference type="InterPro" id="IPR020846">
    <property type="entry name" value="MFS_dom"/>
</dbReference>
<feature type="transmembrane region" description="Helical" evidence="4">
    <location>
        <begin position="38"/>
        <end position="58"/>
    </location>
</feature>
<dbReference type="InterPro" id="IPR011701">
    <property type="entry name" value="MFS"/>
</dbReference>
<organism evidence="6 7">
    <name type="scientific">Sulfurospirillum tamanense</name>
    <dbReference type="NCBI Taxonomy" id="2813362"/>
    <lineage>
        <taxon>Bacteria</taxon>
        <taxon>Pseudomonadati</taxon>
        <taxon>Campylobacterota</taxon>
        <taxon>Epsilonproteobacteria</taxon>
        <taxon>Campylobacterales</taxon>
        <taxon>Sulfurospirillaceae</taxon>
        <taxon>Sulfurospirillum</taxon>
    </lineage>
</organism>
<evidence type="ECO:0000313" key="6">
    <source>
        <dbReference type="EMBL" id="MBN2964429.1"/>
    </source>
</evidence>
<feature type="transmembrane region" description="Helical" evidence="4">
    <location>
        <begin position="357"/>
        <end position="376"/>
    </location>
</feature>
<keyword evidence="2 4" id="KW-1133">Transmembrane helix</keyword>
<evidence type="ECO:0000256" key="1">
    <source>
        <dbReference type="ARBA" id="ARBA00022692"/>
    </source>
</evidence>
<evidence type="ECO:0000256" key="3">
    <source>
        <dbReference type="ARBA" id="ARBA00023136"/>
    </source>
</evidence>
<feature type="transmembrane region" description="Helical" evidence="4">
    <location>
        <begin position="70"/>
        <end position="88"/>
    </location>
</feature>
<dbReference type="PANTHER" id="PTHR11360">
    <property type="entry name" value="MONOCARBOXYLATE TRANSPORTER"/>
    <property type="match status" value="1"/>
</dbReference>
<gene>
    <name evidence="6" type="ORF">JWV37_06535</name>
</gene>